<dbReference type="Pfam" id="PF11976">
    <property type="entry name" value="Rad60-SLD"/>
    <property type="match status" value="1"/>
</dbReference>
<protein>
    <submittedName>
        <fullName evidence="2">Ubiquitin-like protein SMT3</fullName>
    </submittedName>
</protein>
<reference evidence="3" key="1">
    <citation type="journal article" date="2016" name="Genome Announc.">
        <title>Genome sequences of three species of Hanseniaspora isolated from spontaneous wine fermentations.</title>
        <authorList>
            <person name="Sternes P.R."/>
            <person name="Lee D."/>
            <person name="Kutyna D.R."/>
            <person name="Borneman A.R."/>
        </authorList>
    </citation>
    <scope>NUCLEOTIDE SEQUENCE [LARGE SCALE GENOMIC DNA]</scope>
    <source>
        <strain evidence="3">AWRI3578</strain>
    </source>
</reference>
<dbReference type="PROSITE" id="PS50053">
    <property type="entry name" value="UBIQUITIN_2"/>
    <property type="match status" value="1"/>
</dbReference>
<gene>
    <name evidence="2" type="ORF">AWRI3578_g166</name>
</gene>
<feature type="domain" description="Ubiquitin-like" evidence="1">
    <location>
        <begin position="17"/>
        <end position="93"/>
    </location>
</feature>
<dbReference type="SMART" id="SM00213">
    <property type="entry name" value="UBQ"/>
    <property type="match status" value="1"/>
</dbReference>
<dbReference type="InterPro" id="IPR022617">
    <property type="entry name" value="Rad60/SUMO-like_dom"/>
</dbReference>
<sequence length="96" mass="10646">MSEEQKPDIKPAATDADHVSIKVTDGDSDIHFKIKKGATLKKLMDAWAKRQGKDVSALVFTFEGITLTPEHTPEDLAMENNDIIEVYRHQSGGYAC</sequence>
<accession>A0A1E5RXH2</accession>
<dbReference type="Gene3D" id="3.10.20.90">
    <property type="entry name" value="Phosphatidylinositol 3-kinase Catalytic Subunit, Chain A, domain 1"/>
    <property type="match status" value="1"/>
</dbReference>
<evidence type="ECO:0000313" key="2">
    <source>
        <dbReference type="EMBL" id="OEJ91509.1"/>
    </source>
</evidence>
<name>A0A1E5RXH2_9ASCO</name>
<evidence type="ECO:0000259" key="1">
    <source>
        <dbReference type="PROSITE" id="PS50053"/>
    </source>
</evidence>
<proteinExistence type="predicted"/>
<dbReference type="InterPro" id="IPR029071">
    <property type="entry name" value="Ubiquitin-like_domsf"/>
</dbReference>
<evidence type="ECO:0000313" key="3">
    <source>
        <dbReference type="Proteomes" id="UP000095605"/>
    </source>
</evidence>
<dbReference type="PANTHER" id="PTHR10562">
    <property type="entry name" value="SMALL UBIQUITIN-RELATED MODIFIER"/>
    <property type="match status" value="1"/>
</dbReference>
<dbReference type="EMBL" id="LPNL01000002">
    <property type="protein sequence ID" value="OEJ91509.1"/>
    <property type="molecule type" value="Genomic_DNA"/>
</dbReference>
<comment type="caution">
    <text evidence="2">The sequence shown here is derived from an EMBL/GenBank/DDBJ whole genome shotgun (WGS) entry which is preliminary data.</text>
</comment>
<dbReference type="OrthoDB" id="442921at2759"/>
<dbReference type="InterPro" id="IPR000626">
    <property type="entry name" value="Ubiquitin-like_dom"/>
</dbReference>
<organism evidence="2 3">
    <name type="scientific">Hanseniaspora opuntiae</name>
    <dbReference type="NCBI Taxonomy" id="211096"/>
    <lineage>
        <taxon>Eukaryota</taxon>
        <taxon>Fungi</taxon>
        <taxon>Dikarya</taxon>
        <taxon>Ascomycota</taxon>
        <taxon>Saccharomycotina</taxon>
        <taxon>Saccharomycetes</taxon>
        <taxon>Saccharomycodales</taxon>
        <taxon>Saccharomycodaceae</taxon>
        <taxon>Hanseniaspora</taxon>
    </lineage>
</organism>
<dbReference type="AlphaFoldDB" id="A0A1E5RXH2"/>
<keyword evidence="3" id="KW-1185">Reference proteome</keyword>
<dbReference type="Proteomes" id="UP000095605">
    <property type="component" value="Unassembled WGS sequence"/>
</dbReference>
<dbReference type="SUPFAM" id="SSF54236">
    <property type="entry name" value="Ubiquitin-like"/>
    <property type="match status" value="1"/>
</dbReference>